<evidence type="ECO:0000256" key="2">
    <source>
        <dbReference type="ARBA" id="ARBA00002923"/>
    </source>
</evidence>
<comment type="function">
    <text evidence="2 12">Catalyzes the hydrolysis of UDP-3-O-myristoyl-N-acetylglucosamine to form UDP-3-O-myristoylglucosamine and acetate, the committed step in lipid A biosynthesis.</text>
</comment>
<comment type="catalytic activity">
    <reaction evidence="11 12">
        <text>a UDP-3-O-[(3R)-3-hydroxyacyl]-N-acetyl-alpha-D-glucosamine + H2O = a UDP-3-O-[(3R)-3-hydroxyacyl]-alpha-D-glucosamine + acetate</text>
        <dbReference type="Rhea" id="RHEA:67816"/>
        <dbReference type="ChEBI" id="CHEBI:15377"/>
        <dbReference type="ChEBI" id="CHEBI:30089"/>
        <dbReference type="ChEBI" id="CHEBI:137740"/>
        <dbReference type="ChEBI" id="CHEBI:173225"/>
        <dbReference type="EC" id="3.5.1.108"/>
    </reaction>
</comment>
<dbReference type="Gene3D" id="3.30.230.20">
    <property type="entry name" value="lpxc deacetylase, domain 1"/>
    <property type="match status" value="1"/>
</dbReference>
<dbReference type="Proteomes" id="UP001516390">
    <property type="component" value="Unassembled WGS sequence"/>
</dbReference>
<feature type="binding site" evidence="12">
    <location>
        <position position="113"/>
    </location>
    <ligand>
        <name>Zn(2+)</name>
        <dbReference type="ChEBI" id="CHEBI:29105"/>
    </ligand>
</feature>
<dbReference type="Gene3D" id="3.30.1700.10">
    <property type="entry name" value="lpxc deacetylase, domain 2"/>
    <property type="match status" value="1"/>
</dbReference>
<feature type="binding site" evidence="12">
    <location>
        <position position="273"/>
    </location>
    <ligand>
        <name>Zn(2+)</name>
        <dbReference type="ChEBI" id="CHEBI:29105"/>
    </ligand>
</feature>
<dbReference type="PANTHER" id="PTHR33694:SF1">
    <property type="entry name" value="UDP-3-O-ACYL-N-ACETYLGLUCOSAMINE DEACETYLASE 1, MITOCHONDRIAL-RELATED"/>
    <property type="match status" value="1"/>
</dbReference>
<evidence type="ECO:0000313" key="14">
    <source>
        <dbReference type="Proteomes" id="UP001516390"/>
    </source>
</evidence>
<keyword evidence="7 12" id="KW-0479">Metal-binding</keyword>
<dbReference type="EC" id="3.5.1.108" evidence="4 12"/>
<evidence type="ECO:0000256" key="5">
    <source>
        <dbReference type="ARBA" id="ARBA00022516"/>
    </source>
</evidence>
<name>A0ABR5ZKA2_9PROT</name>
<comment type="cofactor">
    <cofactor evidence="1 12">
        <name>Zn(2+)</name>
        <dbReference type="ChEBI" id="CHEBI:29105"/>
    </cofactor>
</comment>
<keyword evidence="5 12" id="KW-0444">Lipid biosynthesis</keyword>
<keyword evidence="6 12" id="KW-0441">Lipid A biosynthesis</keyword>
<proteinExistence type="inferred from homology"/>
<evidence type="ECO:0000256" key="8">
    <source>
        <dbReference type="ARBA" id="ARBA00022801"/>
    </source>
</evidence>
<dbReference type="InterPro" id="IPR004463">
    <property type="entry name" value="UDP-acyl_GlcNac_deAcase"/>
</dbReference>
<sequence>MGARPASSGKVAHAQAPALMTDASYSRPAPASLQMQTSLDRAIQCQGIGLHSGKPALVHLVPAGPDTGTRFQRLDVAASPAFRLTYDCIISSPLATVASSPLTPGLTVATMEHLMAALHACEVDNLLIQLDGPELPILDGGSRTFLSLIKAAGRSRLPVPRRTIEVLRPVHAKGKNDAYASLLPGRPEELELSLTIDFPAPAIGKQSFQMVLSQHSFEHDIAPCRTFVNHQDITMLQAQGLALGGSLENALVIQHDRILNPDGLRFDNECVRHKMLDAIGDLYCAGFRLSGRFEGHKTGHALNNQLLHTLFASPENWRFSDGSPHRLPSSG</sequence>
<organism evidence="13 14">
    <name type="scientific">Bombella favorum</name>
    <dbReference type="NCBI Taxonomy" id="2039164"/>
    <lineage>
        <taxon>Bacteria</taxon>
        <taxon>Pseudomonadati</taxon>
        <taxon>Pseudomonadota</taxon>
        <taxon>Alphaproteobacteria</taxon>
        <taxon>Acetobacterales</taxon>
        <taxon>Acetobacteraceae</taxon>
        <taxon>Bombella</taxon>
    </lineage>
</organism>
<dbReference type="NCBIfam" id="TIGR00325">
    <property type="entry name" value="lpxC"/>
    <property type="match status" value="1"/>
</dbReference>
<feature type="binding site" evidence="12">
    <location>
        <position position="277"/>
    </location>
    <ligand>
        <name>Zn(2+)</name>
        <dbReference type="ChEBI" id="CHEBI:29105"/>
    </ligand>
</feature>
<dbReference type="PANTHER" id="PTHR33694">
    <property type="entry name" value="UDP-3-O-ACYL-N-ACETYLGLUCOSAMINE DEACETYLASE 1, MITOCHONDRIAL-RELATED"/>
    <property type="match status" value="1"/>
</dbReference>
<evidence type="ECO:0000256" key="6">
    <source>
        <dbReference type="ARBA" id="ARBA00022556"/>
    </source>
</evidence>
<reference evidence="13 14" key="1">
    <citation type="submission" date="2017-09" db="EMBL/GenBank/DDBJ databases">
        <authorList>
            <person name="Jakob F."/>
        </authorList>
    </citation>
    <scope>NUCLEOTIDE SEQUENCE [LARGE SCALE GENOMIC DNA]</scope>
    <source>
        <strain evidence="13 14">TMW 2.1880</strain>
    </source>
</reference>
<comment type="similarity">
    <text evidence="12">Belongs to the LpxC family.</text>
</comment>
<dbReference type="HAMAP" id="MF_00388">
    <property type="entry name" value="LpxC"/>
    <property type="match status" value="1"/>
</dbReference>
<evidence type="ECO:0000256" key="9">
    <source>
        <dbReference type="ARBA" id="ARBA00022833"/>
    </source>
</evidence>
<keyword evidence="10 12" id="KW-0443">Lipid metabolism</keyword>
<dbReference type="EMBL" id="NWUS01000001">
    <property type="protein sequence ID" value="MBA5724735.1"/>
    <property type="molecule type" value="Genomic_DNA"/>
</dbReference>
<dbReference type="InterPro" id="IPR011334">
    <property type="entry name" value="UDP-acyl_GlcNac_deAcase_C"/>
</dbReference>
<gene>
    <name evidence="12 13" type="primary">lpxC</name>
    <name evidence="13" type="ORF">CPA57_00345</name>
</gene>
<comment type="caution">
    <text evidence="13">The sequence shown here is derived from an EMBL/GenBank/DDBJ whole genome shotgun (WGS) entry which is preliminary data.</text>
</comment>
<keyword evidence="14" id="KW-1185">Reference proteome</keyword>
<dbReference type="Pfam" id="PF03331">
    <property type="entry name" value="LpxC"/>
    <property type="match status" value="1"/>
</dbReference>
<evidence type="ECO:0000256" key="4">
    <source>
        <dbReference type="ARBA" id="ARBA00012745"/>
    </source>
</evidence>
<evidence type="ECO:0000256" key="1">
    <source>
        <dbReference type="ARBA" id="ARBA00001947"/>
    </source>
</evidence>
<evidence type="ECO:0000256" key="11">
    <source>
        <dbReference type="ARBA" id="ARBA00024535"/>
    </source>
</evidence>
<evidence type="ECO:0000256" key="7">
    <source>
        <dbReference type="ARBA" id="ARBA00022723"/>
    </source>
</evidence>
<protein>
    <recommendedName>
        <fullName evidence="4 12">UDP-3-O-acyl-N-acetylglucosamine deacetylase</fullName>
        <shortName evidence="12">UDP-3-O-acyl-GlcNAc deacetylase</shortName>
        <ecNumber evidence="4 12">3.5.1.108</ecNumber>
    </recommendedName>
    <alternativeName>
        <fullName evidence="12">UDP-3-O-[R-3-hydroxymyristoyl]-N-acetylglucosamine deacetylase</fullName>
    </alternativeName>
</protein>
<keyword evidence="9 12" id="KW-0862">Zinc</keyword>
<feature type="active site" description="Proton donor" evidence="12">
    <location>
        <position position="300"/>
    </location>
</feature>
<dbReference type="SUPFAM" id="SSF54211">
    <property type="entry name" value="Ribosomal protein S5 domain 2-like"/>
    <property type="match status" value="2"/>
</dbReference>
<evidence type="ECO:0000256" key="12">
    <source>
        <dbReference type="HAMAP-Rule" id="MF_00388"/>
    </source>
</evidence>
<accession>A0ABR5ZKA2</accession>
<keyword evidence="8 12" id="KW-0378">Hydrolase</keyword>
<dbReference type="InterPro" id="IPR020568">
    <property type="entry name" value="Ribosomal_Su5_D2-typ_SF"/>
</dbReference>
<evidence type="ECO:0000313" key="13">
    <source>
        <dbReference type="EMBL" id="MBA5724735.1"/>
    </source>
</evidence>
<evidence type="ECO:0000256" key="10">
    <source>
        <dbReference type="ARBA" id="ARBA00023098"/>
    </source>
</evidence>
<evidence type="ECO:0000256" key="3">
    <source>
        <dbReference type="ARBA" id="ARBA00005002"/>
    </source>
</evidence>
<comment type="pathway">
    <text evidence="3 12">Glycolipid biosynthesis; lipid IV(A) biosynthesis; lipid IV(A) from (3R)-3-hydroxytetradecanoyl-[acyl-carrier-protein] and UDP-N-acetyl-alpha-D-glucosamine: step 2/6.</text>
</comment>
<dbReference type="InterPro" id="IPR015870">
    <property type="entry name" value="UDP-acyl_N-AcGlcN_deAcase_N"/>
</dbReference>